<dbReference type="AlphaFoldDB" id="A0A5J5B315"/>
<keyword evidence="4" id="KW-1185">Reference proteome</keyword>
<dbReference type="SUPFAM" id="SSF48371">
    <property type="entry name" value="ARM repeat"/>
    <property type="match status" value="1"/>
</dbReference>
<protein>
    <recommendedName>
        <fullName evidence="2">LRRK2 ARM repeat domain-containing protein</fullName>
    </recommendedName>
</protein>
<keyword evidence="1" id="KW-0677">Repeat</keyword>
<reference evidence="3 4" key="1">
    <citation type="submission" date="2019-09" db="EMBL/GenBank/DDBJ databases">
        <title>A chromosome-level genome assembly of the Chinese tupelo Nyssa sinensis.</title>
        <authorList>
            <person name="Yang X."/>
            <person name="Kang M."/>
            <person name="Yang Y."/>
            <person name="Xiong H."/>
            <person name="Wang M."/>
            <person name="Zhang Z."/>
            <person name="Wang Z."/>
            <person name="Wu H."/>
            <person name="Ma T."/>
            <person name="Liu J."/>
            <person name="Xi Z."/>
        </authorList>
    </citation>
    <scope>NUCLEOTIDE SEQUENCE [LARGE SCALE GENOMIC DNA]</scope>
    <source>
        <strain evidence="3">J267</strain>
        <tissue evidence="3">Leaf</tissue>
    </source>
</reference>
<organism evidence="3 4">
    <name type="scientific">Nyssa sinensis</name>
    <dbReference type="NCBI Taxonomy" id="561372"/>
    <lineage>
        <taxon>Eukaryota</taxon>
        <taxon>Viridiplantae</taxon>
        <taxon>Streptophyta</taxon>
        <taxon>Embryophyta</taxon>
        <taxon>Tracheophyta</taxon>
        <taxon>Spermatophyta</taxon>
        <taxon>Magnoliopsida</taxon>
        <taxon>eudicotyledons</taxon>
        <taxon>Gunneridae</taxon>
        <taxon>Pentapetalae</taxon>
        <taxon>asterids</taxon>
        <taxon>Cornales</taxon>
        <taxon>Nyssaceae</taxon>
        <taxon>Nyssa</taxon>
    </lineage>
</organism>
<feature type="domain" description="LRRK2 ARM repeat" evidence="2">
    <location>
        <begin position="175"/>
        <end position="313"/>
    </location>
</feature>
<dbReference type="SMART" id="SM00185">
    <property type="entry name" value="ARM"/>
    <property type="match status" value="4"/>
</dbReference>
<accession>A0A5J5B315</accession>
<dbReference type="InterPro" id="IPR011989">
    <property type="entry name" value="ARM-like"/>
</dbReference>
<dbReference type="OrthoDB" id="449062at2759"/>
<name>A0A5J5B315_9ASTE</name>
<dbReference type="EMBL" id="CM018039">
    <property type="protein sequence ID" value="KAA8536167.1"/>
    <property type="molecule type" value="Genomic_DNA"/>
</dbReference>
<dbReference type="InterPro" id="IPR016024">
    <property type="entry name" value="ARM-type_fold"/>
</dbReference>
<dbReference type="Gene3D" id="1.25.10.10">
    <property type="entry name" value="Leucine-rich Repeat Variant"/>
    <property type="match status" value="1"/>
</dbReference>
<gene>
    <name evidence="3" type="ORF">F0562_028645</name>
</gene>
<evidence type="ECO:0000313" key="4">
    <source>
        <dbReference type="Proteomes" id="UP000325577"/>
    </source>
</evidence>
<dbReference type="Pfam" id="PF23744">
    <property type="entry name" value="ARM_LRRK2"/>
    <property type="match status" value="1"/>
</dbReference>
<sequence length="323" mass="34665">MCAILPYADVQSTDTFQKSGGPKIVVGILNDCSQNLNILNSGFSVVAAAATGNEILKESFMDLKIDELIIQLLRGQHKRSINSLFDVIRILLTPDDNRVVASQVYGYARKFAKIGIAEALVDALHEGLSSPSLVSASIALRAVAVNDEICRSIADSCGIDAVLQCIDDSGEQGNKTVARACCSLLSKLAGSDANKSAIVEKGGMDRLIKLSARFSDDPSVLQEVMSIICVLSLRSPDNAARAIEAGAGDLAIQAMQKFPGAHQMQKNSCLMIRNLVVRNPENRTLLLGNGVEKFIRKAKENHESCKDAATDALRDLGIDDYNT</sequence>
<dbReference type="InterPro" id="IPR056597">
    <property type="entry name" value="ARM_LRRK2"/>
</dbReference>
<dbReference type="PANTHER" id="PTHR22895">
    <property type="entry name" value="ARMADILLO REPEAT-CONTAINING PROTEIN 6"/>
    <property type="match status" value="1"/>
</dbReference>
<dbReference type="InterPro" id="IPR000225">
    <property type="entry name" value="Armadillo"/>
</dbReference>
<proteinExistence type="predicted"/>
<dbReference type="Proteomes" id="UP000325577">
    <property type="component" value="Linkage Group LG16"/>
</dbReference>
<evidence type="ECO:0000259" key="2">
    <source>
        <dbReference type="Pfam" id="PF23744"/>
    </source>
</evidence>
<evidence type="ECO:0000256" key="1">
    <source>
        <dbReference type="ARBA" id="ARBA00022737"/>
    </source>
</evidence>
<evidence type="ECO:0000313" key="3">
    <source>
        <dbReference type="EMBL" id="KAA8536167.1"/>
    </source>
</evidence>
<dbReference type="PANTHER" id="PTHR22895:SF0">
    <property type="entry name" value="ARMADILLO REPEAT-CONTAINING PROTEIN 6"/>
    <property type="match status" value="1"/>
</dbReference>